<protein>
    <recommendedName>
        <fullName evidence="2">Alcohol dehydrogenase</fullName>
    </recommendedName>
</protein>
<organism evidence="1">
    <name type="scientific">marine sediment metagenome</name>
    <dbReference type="NCBI Taxonomy" id="412755"/>
    <lineage>
        <taxon>unclassified sequences</taxon>
        <taxon>metagenomes</taxon>
        <taxon>ecological metagenomes</taxon>
    </lineage>
</organism>
<gene>
    <name evidence="1" type="ORF">LCGC14_3027760</name>
</gene>
<accession>A0A0F8Z113</accession>
<sequence>EGKVQTKPLITHRFSLQESSKVFRMMYEKEQYFHKVMFIP</sequence>
<proteinExistence type="predicted"/>
<dbReference type="AlphaFoldDB" id="A0A0F8Z113"/>
<dbReference type="EMBL" id="LAZR01063141">
    <property type="protein sequence ID" value="KKK60099.1"/>
    <property type="molecule type" value="Genomic_DNA"/>
</dbReference>
<name>A0A0F8Z113_9ZZZZ</name>
<feature type="non-terminal residue" evidence="1">
    <location>
        <position position="1"/>
    </location>
</feature>
<evidence type="ECO:0000313" key="1">
    <source>
        <dbReference type="EMBL" id="KKK60099.1"/>
    </source>
</evidence>
<reference evidence="1" key="1">
    <citation type="journal article" date="2015" name="Nature">
        <title>Complex archaea that bridge the gap between prokaryotes and eukaryotes.</title>
        <authorList>
            <person name="Spang A."/>
            <person name="Saw J.H."/>
            <person name="Jorgensen S.L."/>
            <person name="Zaremba-Niedzwiedzka K."/>
            <person name="Martijn J."/>
            <person name="Lind A.E."/>
            <person name="van Eijk R."/>
            <person name="Schleper C."/>
            <person name="Guy L."/>
            <person name="Ettema T.J."/>
        </authorList>
    </citation>
    <scope>NUCLEOTIDE SEQUENCE</scope>
</reference>
<evidence type="ECO:0008006" key="2">
    <source>
        <dbReference type="Google" id="ProtNLM"/>
    </source>
</evidence>
<comment type="caution">
    <text evidence="1">The sequence shown here is derived from an EMBL/GenBank/DDBJ whole genome shotgun (WGS) entry which is preliminary data.</text>
</comment>